<evidence type="ECO:0000313" key="4">
    <source>
        <dbReference type="EMBL" id="MDL2082279.1"/>
    </source>
</evidence>
<proteinExistence type="predicted"/>
<feature type="non-terminal residue" evidence="4">
    <location>
        <position position="1"/>
    </location>
</feature>
<sequence>WRPRGSVLVTGGTGALGARVARWAAESGAEHLLLVSRRGAEAPGAAEVRDELSAAGTRVTIAACDVADRGAVERLLAEHSVDAVVHAAGTVVNTPLEAVSADELAEMWAGKVAGAVHLDAVLADRPLDAFVVFSSIAGVWGSGGQAGYAAANACLDGLIEARRTRGLAGTAIAWGPWAEAGMAADAEAAEALRRRGLIALDPERGVGALARAVSGSDPVVVVADVDWARFTPAYTSVRPSPLLTALPEAQPAPHDTPT</sequence>
<dbReference type="EMBL" id="JASJUS010000134">
    <property type="protein sequence ID" value="MDL2082279.1"/>
    <property type="molecule type" value="Genomic_DNA"/>
</dbReference>
<dbReference type="InterPro" id="IPR013968">
    <property type="entry name" value="PKS_KR"/>
</dbReference>
<dbReference type="InterPro" id="IPR050091">
    <property type="entry name" value="PKS_NRPS_Biosynth_Enz"/>
</dbReference>
<comment type="caution">
    <text evidence="4">The sequence shown here is derived from an EMBL/GenBank/DDBJ whole genome shotgun (WGS) entry which is preliminary data.</text>
</comment>
<evidence type="ECO:0000256" key="1">
    <source>
        <dbReference type="ARBA" id="ARBA00022450"/>
    </source>
</evidence>
<keyword evidence="5" id="KW-1185">Reference proteome</keyword>
<protein>
    <submittedName>
        <fullName evidence="4">Beta-ketoacyl reductase</fullName>
    </submittedName>
</protein>
<dbReference type="PANTHER" id="PTHR43775:SF37">
    <property type="entry name" value="SI:DKEY-61P9.11"/>
    <property type="match status" value="1"/>
</dbReference>
<dbReference type="InterPro" id="IPR036291">
    <property type="entry name" value="NAD(P)-bd_dom_sf"/>
</dbReference>
<keyword evidence="2" id="KW-0597">Phosphoprotein</keyword>
<accession>A0ABT7JBP6</accession>
<dbReference type="CDD" id="cd08952">
    <property type="entry name" value="KR_1_SDR_x"/>
    <property type="match status" value="1"/>
</dbReference>
<name>A0ABT7JBP6_9ACTN</name>
<dbReference type="SMART" id="SM00822">
    <property type="entry name" value="PKS_KR"/>
    <property type="match status" value="1"/>
</dbReference>
<reference evidence="4 5" key="1">
    <citation type="submission" date="2023-05" db="EMBL/GenBank/DDBJ databases">
        <title>Streptomyces fuscus sp. nov., a brown-black pigment producing actinomyces isolated from dry sand of Sea duck farm.</title>
        <authorList>
            <person name="Xie J."/>
            <person name="Shen N."/>
        </authorList>
    </citation>
    <scope>NUCLEOTIDE SEQUENCE [LARGE SCALE GENOMIC DNA]</scope>
    <source>
        <strain evidence="4 5">GXMU-J15</strain>
    </source>
</reference>
<dbReference type="SUPFAM" id="SSF51735">
    <property type="entry name" value="NAD(P)-binding Rossmann-fold domains"/>
    <property type="match status" value="1"/>
</dbReference>
<dbReference type="Gene3D" id="3.40.50.720">
    <property type="entry name" value="NAD(P)-binding Rossmann-like Domain"/>
    <property type="match status" value="1"/>
</dbReference>
<evidence type="ECO:0000259" key="3">
    <source>
        <dbReference type="SMART" id="SM00822"/>
    </source>
</evidence>
<dbReference type="InterPro" id="IPR057326">
    <property type="entry name" value="KR_dom"/>
</dbReference>
<keyword evidence="1" id="KW-0596">Phosphopantetheine</keyword>
<dbReference type="Pfam" id="PF08659">
    <property type="entry name" value="KR"/>
    <property type="match status" value="1"/>
</dbReference>
<evidence type="ECO:0000256" key="2">
    <source>
        <dbReference type="ARBA" id="ARBA00022553"/>
    </source>
</evidence>
<feature type="domain" description="Ketoreductase" evidence="3">
    <location>
        <begin position="5"/>
        <end position="180"/>
    </location>
</feature>
<organism evidence="4 5">
    <name type="scientific">Streptomyces fuscus</name>
    <dbReference type="NCBI Taxonomy" id="3048495"/>
    <lineage>
        <taxon>Bacteria</taxon>
        <taxon>Bacillati</taxon>
        <taxon>Actinomycetota</taxon>
        <taxon>Actinomycetes</taxon>
        <taxon>Kitasatosporales</taxon>
        <taxon>Streptomycetaceae</taxon>
        <taxon>Streptomyces</taxon>
    </lineage>
</organism>
<dbReference type="PANTHER" id="PTHR43775">
    <property type="entry name" value="FATTY ACID SYNTHASE"/>
    <property type="match status" value="1"/>
</dbReference>
<dbReference type="Proteomes" id="UP001241926">
    <property type="component" value="Unassembled WGS sequence"/>
</dbReference>
<evidence type="ECO:0000313" key="5">
    <source>
        <dbReference type="Proteomes" id="UP001241926"/>
    </source>
</evidence>
<gene>
    <name evidence="4" type="ORF">QNN03_38360</name>
</gene>
<feature type="non-terminal residue" evidence="4">
    <location>
        <position position="258"/>
    </location>
</feature>